<dbReference type="Pfam" id="PF03389">
    <property type="entry name" value="MobA_MobL"/>
    <property type="match status" value="1"/>
</dbReference>
<keyword evidence="6" id="KW-1185">Reference proteome</keyword>
<proteinExistence type="inferred from homology"/>
<feature type="region of interest" description="Disordered" evidence="3">
    <location>
        <begin position="386"/>
        <end position="455"/>
    </location>
</feature>
<feature type="compositionally biased region" description="Basic and acidic residues" evidence="3">
    <location>
        <begin position="386"/>
        <end position="395"/>
    </location>
</feature>
<sequence>MLTDFVTRLSDQLQVTAEGRVHIVDGRPDHVHIWLGTRTVVNGRIGKKQRKLDAVSKKADGNGIDVGGRQIGPTCEWMRAEWAQLNREMSGDHEVDHRSFARRGLAIRPVSNVPRADIELERRRGTATWRTRRAHELGERAVRPVPSDDVLAEPESNRTIIDGFTGLPSVDQRDRSPSEELECASGGGTQRAGGDSSSEHGHSPAVAQHRREAFLQAVGERAHGLAQALGLLPGKVETGAADFGFNQSQIDALAQVLARQRAETESLPTTHTATDRRKSAPKTIPGTSSVAATSKTLVPPDREHDTDRRRQHSTFAPEVEHAITLAQIFDRRRRLSKVRIAEVATIVGVEVEIFEAVLTTANVRQRSTSQQTADWSASLRSLDNKWKMEDNEARRDRRRKRDPQQRGNPGIRKGDVVAQSAQSGGAIDVDPSAGTASDTRHPSEGQQPDTTCGPRVVRAITVSESQGVLKPDVARPMQPDDPETEFSLRQARFEAHKSDLELLAQRTGKPWKTDAGLERAVACRLRAAGHDRAEVERVLDACAAPGDPRDRKKRISVTVSHAFSEEAAKRFLSIPNFVIRVRQTEAKAEARLYRRLRREAMSQIEQDLKALWLERRLRAEEVTERRTARLRILAEVRRRVRRVGRHDLILRILSLTVELAVIRPLVNREKREANRQLADLYNAAVQKSADLRSLKAELRLVAKGKDVAPQTTAGPVLREERNPRQDHPERSGDGERPAQEGPSGERQNPEPINGEDAGNQAESLDHTARLRLVADVALVLIAKNFPWHDVAKPLCRLAEVDGSRLWKEAHNSCQRQFNHRRPRSVAGADINNVWRQALATARHANWHELGRVVTEFSAGRGGRGID</sequence>
<dbReference type="Proteomes" id="UP001165667">
    <property type="component" value="Unassembled WGS sequence"/>
</dbReference>
<feature type="region of interest" description="Disordered" evidence="3">
    <location>
        <begin position="145"/>
        <end position="207"/>
    </location>
</feature>
<protein>
    <recommendedName>
        <fullName evidence="4">MobA/MobL protein domain-containing protein</fullName>
    </recommendedName>
</protein>
<evidence type="ECO:0000313" key="5">
    <source>
        <dbReference type="EMBL" id="MCW6512315.1"/>
    </source>
</evidence>
<feature type="compositionally biased region" description="Basic and acidic residues" evidence="3">
    <location>
        <begin position="717"/>
        <end position="738"/>
    </location>
</feature>
<dbReference type="AlphaFoldDB" id="A0AA41Z3W8"/>
<name>A0AA41Z3W8_9HYPH</name>
<accession>A0AA41Z3W8</accession>
<evidence type="ECO:0000256" key="1">
    <source>
        <dbReference type="ARBA" id="ARBA00010873"/>
    </source>
</evidence>
<evidence type="ECO:0000256" key="3">
    <source>
        <dbReference type="SAM" id="MobiDB-lite"/>
    </source>
</evidence>
<feature type="domain" description="MobA/MobL protein" evidence="4">
    <location>
        <begin position="2"/>
        <end position="115"/>
    </location>
</feature>
<evidence type="ECO:0000259" key="4">
    <source>
        <dbReference type="Pfam" id="PF03389"/>
    </source>
</evidence>
<feature type="region of interest" description="Disordered" evidence="3">
    <location>
        <begin position="705"/>
        <end position="759"/>
    </location>
</feature>
<reference evidence="5" key="1">
    <citation type="submission" date="2022-05" db="EMBL/GenBank/DDBJ databases">
        <authorList>
            <person name="Pankratov T."/>
        </authorList>
    </citation>
    <scope>NUCLEOTIDE SEQUENCE</scope>
    <source>
        <strain evidence="5">BP6-180914</strain>
    </source>
</reference>
<evidence type="ECO:0000313" key="6">
    <source>
        <dbReference type="Proteomes" id="UP001165667"/>
    </source>
</evidence>
<keyword evidence="2" id="KW-0184">Conjugation</keyword>
<gene>
    <name evidence="5" type="ORF">M8523_30800</name>
</gene>
<dbReference type="EMBL" id="JAMOIM010000046">
    <property type="protein sequence ID" value="MCW6512315.1"/>
    <property type="molecule type" value="Genomic_DNA"/>
</dbReference>
<feature type="region of interest" description="Disordered" evidence="3">
    <location>
        <begin position="262"/>
        <end position="315"/>
    </location>
</feature>
<dbReference type="InterPro" id="IPR005053">
    <property type="entry name" value="MobA_MobL"/>
</dbReference>
<organism evidence="5 6">
    <name type="scientific">Lichenifustis flavocetrariae</name>
    <dbReference type="NCBI Taxonomy" id="2949735"/>
    <lineage>
        <taxon>Bacteria</taxon>
        <taxon>Pseudomonadati</taxon>
        <taxon>Pseudomonadota</taxon>
        <taxon>Alphaproteobacteria</taxon>
        <taxon>Hyphomicrobiales</taxon>
        <taxon>Lichenihabitantaceae</taxon>
        <taxon>Lichenifustis</taxon>
    </lineage>
</organism>
<evidence type="ECO:0000256" key="2">
    <source>
        <dbReference type="ARBA" id="ARBA00022971"/>
    </source>
</evidence>
<comment type="similarity">
    <text evidence="1">Belongs to the MobA/MobL family.</text>
</comment>
<comment type="caution">
    <text evidence="5">The sequence shown here is derived from an EMBL/GenBank/DDBJ whole genome shotgun (WGS) entry which is preliminary data.</text>
</comment>
<feature type="compositionally biased region" description="Polar residues" evidence="3">
    <location>
        <begin position="285"/>
        <end position="296"/>
    </location>
</feature>